<sequence>MDNGDFRHEFNQLEHEIDGLDFQMKNWNTNQRRLNWTGRITDANDLTGFEAFAVVARNIETRLRHTVQILKNMMQLHTQDEEGITPFQRAIHATQKLIHTSLIFTNQPNKYLSSAGTAEKTIRIKSLLFHYRFGSVSPNGSGTQVVRCCIIDEPIAEMVATSSTGDITEEQVAFKFNNVVSETQDFNNNQYEIVFREFAEMTRFHAAGFHRLSNPFILTTNVSLYHDAWSTLLWDVNFAPLHRTPFAVPAEVSWLHFIEAIDNDFSNAGRRLSDQNKEYLKTKLATRSTDGQDVVTRDRFCNETPLKFVISGERKDVTLANWLFNILKLLMNPPPVILREWIENKVTGFISTSELEAALTASAVGTFMIRFSENVKGAVTMQFKVQRQDNSVGLAKFGPFTEAMLRSHNSSLGYIIRTCPQLRILYPDIRVEEAFPIGQDQLGEDDKILVALGYKRNQFNL</sequence>
<accession>A0A226E0W4</accession>
<comment type="similarity">
    <text evidence="1">Belongs to the transcription factor STAT family.</text>
</comment>
<dbReference type="Proteomes" id="UP000198287">
    <property type="component" value="Unassembled WGS sequence"/>
</dbReference>
<keyword evidence="5" id="KW-1185">Reference proteome</keyword>
<dbReference type="InterPro" id="IPR008967">
    <property type="entry name" value="p53-like_TF_DNA-bd_sf"/>
</dbReference>
<dbReference type="GO" id="GO:0006357">
    <property type="term" value="P:regulation of transcription by RNA polymerase II"/>
    <property type="evidence" value="ECO:0007669"/>
    <property type="project" value="UniProtKB-ARBA"/>
</dbReference>
<dbReference type="Gene3D" id="1.10.238.10">
    <property type="entry name" value="EF-hand"/>
    <property type="match status" value="1"/>
</dbReference>
<feature type="domain" description="Signal transducer and activator of transcription linker" evidence="3">
    <location>
        <begin position="242"/>
        <end position="304"/>
    </location>
</feature>
<dbReference type="InterPro" id="IPR001217">
    <property type="entry name" value="STAT"/>
</dbReference>
<dbReference type="AlphaFoldDB" id="A0A226E0W4"/>
<evidence type="ECO:0000256" key="2">
    <source>
        <dbReference type="ARBA" id="ARBA00022999"/>
    </source>
</evidence>
<dbReference type="Pfam" id="PF21354">
    <property type="entry name" value="STAT_linker"/>
    <property type="match status" value="1"/>
</dbReference>
<keyword evidence="2" id="KW-0727">SH2 domain</keyword>
<proteinExistence type="inferred from homology"/>
<evidence type="ECO:0000256" key="1">
    <source>
        <dbReference type="ARBA" id="ARBA00005586"/>
    </source>
</evidence>
<dbReference type="EMBL" id="LNIX01000008">
    <property type="protein sequence ID" value="OXA50607.1"/>
    <property type="molecule type" value="Genomic_DNA"/>
</dbReference>
<dbReference type="OrthoDB" id="19300at2759"/>
<reference evidence="4 5" key="1">
    <citation type="submission" date="2015-12" db="EMBL/GenBank/DDBJ databases">
        <title>The genome of Folsomia candida.</title>
        <authorList>
            <person name="Faddeeva A."/>
            <person name="Derks M.F."/>
            <person name="Anvar Y."/>
            <person name="Smit S."/>
            <person name="Van Straalen N."/>
            <person name="Roelofs D."/>
        </authorList>
    </citation>
    <scope>NUCLEOTIDE SEQUENCE [LARGE SCALE GENOMIC DNA]</scope>
    <source>
        <strain evidence="4 5">VU population</strain>
        <tissue evidence="4">Whole body</tissue>
    </source>
</reference>
<dbReference type="GO" id="GO:0003700">
    <property type="term" value="F:DNA-binding transcription factor activity"/>
    <property type="evidence" value="ECO:0007669"/>
    <property type="project" value="InterPro"/>
</dbReference>
<dbReference type="InterPro" id="IPR036860">
    <property type="entry name" value="SH2_dom_sf"/>
</dbReference>
<dbReference type="SUPFAM" id="SSF55550">
    <property type="entry name" value="SH2 domain"/>
    <property type="match status" value="1"/>
</dbReference>
<dbReference type="Gene3D" id="3.30.505.10">
    <property type="entry name" value="SH2 domain"/>
    <property type="match status" value="1"/>
</dbReference>
<dbReference type="InterPro" id="IPR048988">
    <property type="entry name" value="STAT_linker"/>
</dbReference>
<evidence type="ECO:0000313" key="4">
    <source>
        <dbReference type="EMBL" id="OXA50607.1"/>
    </source>
</evidence>
<protein>
    <submittedName>
        <fullName evidence="4">Signal transducer and transcription activator</fullName>
    </submittedName>
</protein>
<name>A0A226E0W4_FOLCA</name>
<organism evidence="4 5">
    <name type="scientific">Folsomia candida</name>
    <name type="common">Springtail</name>
    <dbReference type="NCBI Taxonomy" id="158441"/>
    <lineage>
        <taxon>Eukaryota</taxon>
        <taxon>Metazoa</taxon>
        <taxon>Ecdysozoa</taxon>
        <taxon>Arthropoda</taxon>
        <taxon>Hexapoda</taxon>
        <taxon>Collembola</taxon>
        <taxon>Entomobryomorpha</taxon>
        <taxon>Isotomoidea</taxon>
        <taxon>Isotomidae</taxon>
        <taxon>Proisotominae</taxon>
        <taxon>Folsomia</taxon>
    </lineage>
</organism>
<evidence type="ECO:0000259" key="3">
    <source>
        <dbReference type="Pfam" id="PF21354"/>
    </source>
</evidence>
<gene>
    <name evidence="4" type="ORF">Fcan01_14349</name>
</gene>
<evidence type="ECO:0000313" key="5">
    <source>
        <dbReference type="Proteomes" id="UP000198287"/>
    </source>
</evidence>
<dbReference type="PANTHER" id="PTHR11801">
    <property type="entry name" value="SIGNAL TRANSDUCER AND ACTIVATOR OF TRANSCRIPTION"/>
    <property type="match status" value="1"/>
</dbReference>
<dbReference type="GO" id="GO:0007165">
    <property type="term" value="P:signal transduction"/>
    <property type="evidence" value="ECO:0007669"/>
    <property type="project" value="InterPro"/>
</dbReference>
<dbReference type="SUPFAM" id="SSF49417">
    <property type="entry name" value="p53-like transcription factors"/>
    <property type="match status" value="1"/>
</dbReference>
<comment type="caution">
    <text evidence="4">The sequence shown here is derived from an EMBL/GenBank/DDBJ whole genome shotgun (WGS) entry which is preliminary data.</text>
</comment>
<dbReference type="STRING" id="158441.A0A226E0W4"/>